<gene>
    <name evidence="2" type="ORF">E2C01_088098</name>
</gene>
<dbReference type="EMBL" id="VSRR010093232">
    <property type="protein sequence ID" value="MPC92983.1"/>
    <property type="molecule type" value="Genomic_DNA"/>
</dbReference>
<proteinExistence type="predicted"/>
<comment type="caution">
    <text evidence="2">The sequence shown here is derived from an EMBL/GenBank/DDBJ whole genome shotgun (WGS) entry which is preliminary data.</text>
</comment>
<protein>
    <submittedName>
        <fullName evidence="2">Uncharacterized protein</fullName>
    </submittedName>
</protein>
<evidence type="ECO:0000313" key="2">
    <source>
        <dbReference type="EMBL" id="MPC92983.1"/>
    </source>
</evidence>
<dbReference type="Proteomes" id="UP000324222">
    <property type="component" value="Unassembled WGS sequence"/>
</dbReference>
<feature type="region of interest" description="Disordered" evidence="1">
    <location>
        <begin position="67"/>
        <end position="90"/>
    </location>
</feature>
<dbReference type="AlphaFoldDB" id="A0A5B7JF17"/>
<evidence type="ECO:0000256" key="1">
    <source>
        <dbReference type="SAM" id="MobiDB-lite"/>
    </source>
</evidence>
<accession>A0A5B7JF17</accession>
<sequence>MVSKRLLDTPQSPAMARPTNTASFCIFLSVIELTSALHSLLRQWIVFAIKLLRKFYLLVKAMAKEKVSRDSVCLSDSDTNDDEEPDVEGR</sequence>
<reference evidence="2 3" key="1">
    <citation type="submission" date="2019-05" db="EMBL/GenBank/DDBJ databases">
        <title>Another draft genome of Portunus trituberculatus and its Hox gene families provides insights of decapod evolution.</title>
        <authorList>
            <person name="Jeong J.-H."/>
            <person name="Song I."/>
            <person name="Kim S."/>
            <person name="Choi T."/>
            <person name="Kim D."/>
            <person name="Ryu S."/>
            <person name="Kim W."/>
        </authorList>
    </citation>
    <scope>NUCLEOTIDE SEQUENCE [LARGE SCALE GENOMIC DNA]</scope>
    <source>
        <tissue evidence="2">Muscle</tissue>
    </source>
</reference>
<organism evidence="2 3">
    <name type="scientific">Portunus trituberculatus</name>
    <name type="common">Swimming crab</name>
    <name type="synonym">Neptunus trituberculatus</name>
    <dbReference type="NCBI Taxonomy" id="210409"/>
    <lineage>
        <taxon>Eukaryota</taxon>
        <taxon>Metazoa</taxon>
        <taxon>Ecdysozoa</taxon>
        <taxon>Arthropoda</taxon>
        <taxon>Crustacea</taxon>
        <taxon>Multicrustacea</taxon>
        <taxon>Malacostraca</taxon>
        <taxon>Eumalacostraca</taxon>
        <taxon>Eucarida</taxon>
        <taxon>Decapoda</taxon>
        <taxon>Pleocyemata</taxon>
        <taxon>Brachyura</taxon>
        <taxon>Eubrachyura</taxon>
        <taxon>Portunoidea</taxon>
        <taxon>Portunidae</taxon>
        <taxon>Portuninae</taxon>
        <taxon>Portunus</taxon>
    </lineage>
</organism>
<feature type="compositionally biased region" description="Acidic residues" evidence="1">
    <location>
        <begin position="78"/>
        <end position="90"/>
    </location>
</feature>
<evidence type="ECO:0000313" key="3">
    <source>
        <dbReference type="Proteomes" id="UP000324222"/>
    </source>
</evidence>
<name>A0A5B7JF17_PORTR</name>
<keyword evidence="3" id="KW-1185">Reference proteome</keyword>